<proteinExistence type="inferred from homology"/>
<dbReference type="RefSeq" id="WP_070351291.1">
    <property type="nucleotide sequence ID" value="NZ_CP043474.1"/>
</dbReference>
<dbReference type="AlphaFoldDB" id="A0A1E8QAS8"/>
<dbReference type="GO" id="GO:0016705">
    <property type="term" value="F:oxidoreductase activity, acting on paired donors, with incorporation or reduction of molecular oxygen"/>
    <property type="evidence" value="ECO:0007669"/>
    <property type="project" value="InterPro"/>
</dbReference>
<evidence type="ECO:0000313" key="3">
    <source>
        <dbReference type="EMBL" id="OFJ55552.1"/>
    </source>
</evidence>
<dbReference type="GO" id="GO:0004497">
    <property type="term" value="F:monooxygenase activity"/>
    <property type="evidence" value="ECO:0007669"/>
    <property type="project" value="UniProtKB-KW"/>
</dbReference>
<keyword evidence="2" id="KW-0503">Monooxygenase</keyword>
<dbReference type="PANTHER" id="PTHR46696:SF1">
    <property type="entry name" value="CYTOCHROME P450 YJIB-RELATED"/>
    <property type="match status" value="1"/>
</dbReference>
<evidence type="ECO:0008006" key="5">
    <source>
        <dbReference type="Google" id="ProtNLM"/>
    </source>
</evidence>
<keyword evidence="2" id="KW-0349">Heme</keyword>
<reference evidence="3 4" key="1">
    <citation type="submission" date="2016-09" db="EMBL/GenBank/DDBJ databases">
        <title>genome sequence of Mycobacterium sp. 739 SCH.</title>
        <authorList>
            <person name="Greninger A.L."/>
            <person name="Qin X."/>
            <person name="Jerome K."/>
            <person name="Vora S."/>
            <person name="Quinn K."/>
        </authorList>
    </citation>
    <scope>NUCLEOTIDE SEQUENCE [LARGE SCALE GENOMIC DNA]</scope>
    <source>
        <strain evidence="3 4">SCH</strain>
    </source>
</reference>
<organism evidence="3 4">
    <name type="scientific">Mycolicibacterium grossiae</name>
    <dbReference type="NCBI Taxonomy" id="1552759"/>
    <lineage>
        <taxon>Bacteria</taxon>
        <taxon>Bacillati</taxon>
        <taxon>Actinomycetota</taxon>
        <taxon>Actinomycetes</taxon>
        <taxon>Mycobacteriales</taxon>
        <taxon>Mycobacteriaceae</taxon>
        <taxon>Mycolicibacterium</taxon>
    </lineage>
</organism>
<dbReference type="Gene3D" id="1.10.630.10">
    <property type="entry name" value="Cytochrome P450"/>
    <property type="match status" value="1"/>
</dbReference>
<dbReference type="GO" id="GO:0005506">
    <property type="term" value="F:iron ion binding"/>
    <property type="evidence" value="ECO:0007669"/>
    <property type="project" value="InterPro"/>
</dbReference>
<dbReference type="Proteomes" id="UP000178953">
    <property type="component" value="Unassembled WGS sequence"/>
</dbReference>
<evidence type="ECO:0000256" key="2">
    <source>
        <dbReference type="RuleBase" id="RU000461"/>
    </source>
</evidence>
<dbReference type="GO" id="GO:0020037">
    <property type="term" value="F:heme binding"/>
    <property type="evidence" value="ECO:0007669"/>
    <property type="project" value="InterPro"/>
</dbReference>
<dbReference type="InterPro" id="IPR001128">
    <property type="entry name" value="Cyt_P450"/>
</dbReference>
<gene>
    <name evidence="3" type="ORF">BEL07_01205</name>
</gene>
<keyword evidence="2" id="KW-0560">Oxidoreductase</keyword>
<evidence type="ECO:0000313" key="4">
    <source>
        <dbReference type="Proteomes" id="UP000178953"/>
    </source>
</evidence>
<dbReference type="OrthoDB" id="502624at2"/>
<keyword evidence="2" id="KW-0479">Metal-binding</keyword>
<dbReference type="Pfam" id="PF00067">
    <property type="entry name" value="p450"/>
    <property type="match status" value="1"/>
</dbReference>
<keyword evidence="2" id="KW-0408">Iron</keyword>
<keyword evidence="4" id="KW-1185">Reference proteome</keyword>
<dbReference type="InterPro" id="IPR036396">
    <property type="entry name" value="Cyt_P450_sf"/>
</dbReference>
<dbReference type="EMBL" id="MCHX01000002">
    <property type="protein sequence ID" value="OFJ55552.1"/>
    <property type="molecule type" value="Genomic_DNA"/>
</dbReference>
<accession>A0A1E8QAS8</accession>
<name>A0A1E8QAS8_9MYCO</name>
<sequence>MRAGDAVITQYDPFSAECLEDPYPYYAWLRDEHPLYYVPDYDMWVVSRFQDVYDMLGDPDLPFEGREGTVPTRAEMLARNDGPVPPLPLDPVGGFTRIDQPHQGQLRGFVNHPFRPRPVARLEDWFRDMVRADLPAALAQGEFNLPALFGLWTARTMCHLAGLPLDMAADLRDAINESSAAIGNEALGLNPLDGLKRINRAAHLAVTTRRDAGADGSHPFVDGAIIAVFEGRSLTDREVAAQLLVPLIGGVETVPKVTSHGLWELTKNPDQLAAVRADLAATTPKAFDEMARYCGPAQWFSRTVTAPVDILGEHLTPGQRIIFLIQSAQRDPREFDDPDTFRWDRPMKRTLSFGHGGHFCMGMHLAKLEGRVILQEFLSAVNEFDFDDAAAVRSASSFQKGWDYLPVRIHSLRAPASSAPTEGAP</sequence>
<comment type="caution">
    <text evidence="3">The sequence shown here is derived from an EMBL/GenBank/DDBJ whole genome shotgun (WGS) entry which is preliminary data.</text>
</comment>
<dbReference type="SUPFAM" id="SSF48264">
    <property type="entry name" value="Cytochrome P450"/>
    <property type="match status" value="1"/>
</dbReference>
<protein>
    <recommendedName>
        <fullName evidence="5">Cytochrome</fullName>
    </recommendedName>
</protein>
<dbReference type="PROSITE" id="PS00086">
    <property type="entry name" value="CYTOCHROME_P450"/>
    <property type="match status" value="1"/>
</dbReference>
<dbReference type="PANTHER" id="PTHR46696">
    <property type="entry name" value="P450, PUTATIVE (EUROFUNG)-RELATED"/>
    <property type="match status" value="1"/>
</dbReference>
<dbReference type="InterPro" id="IPR017972">
    <property type="entry name" value="Cyt_P450_CS"/>
</dbReference>
<evidence type="ECO:0000256" key="1">
    <source>
        <dbReference type="ARBA" id="ARBA00010617"/>
    </source>
</evidence>
<comment type="similarity">
    <text evidence="1 2">Belongs to the cytochrome P450 family.</text>
</comment>